<reference evidence="2" key="3">
    <citation type="submission" date="2025-09" db="UniProtKB">
        <authorList>
            <consortium name="Ensembl"/>
        </authorList>
    </citation>
    <scope>IDENTIFICATION</scope>
</reference>
<dbReference type="AlphaFoldDB" id="A0AAY5KZE1"/>
<name>A0AAY5KZE1_ESOLU</name>
<organism evidence="2 3">
    <name type="scientific">Esox lucius</name>
    <name type="common">Northern pike</name>
    <dbReference type="NCBI Taxonomy" id="8010"/>
    <lineage>
        <taxon>Eukaryota</taxon>
        <taxon>Metazoa</taxon>
        <taxon>Chordata</taxon>
        <taxon>Craniata</taxon>
        <taxon>Vertebrata</taxon>
        <taxon>Euteleostomi</taxon>
        <taxon>Actinopterygii</taxon>
        <taxon>Neopterygii</taxon>
        <taxon>Teleostei</taxon>
        <taxon>Protacanthopterygii</taxon>
        <taxon>Esociformes</taxon>
        <taxon>Esocidae</taxon>
        <taxon>Esox</taxon>
    </lineage>
</organism>
<dbReference type="Gene3D" id="3.30.420.10">
    <property type="entry name" value="Ribonuclease H-like superfamily/Ribonuclease H"/>
    <property type="match status" value="1"/>
</dbReference>
<dbReference type="GO" id="GO:0003676">
    <property type="term" value="F:nucleic acid binding"/>
    <property type="evidence" value="ECO:0007669"/>
    <property type="project" value="InterPro"/>
</dbReference>
<dbReference type="InterPro" id="IPR038717">
    <property type="entry name" value="Tc1-like_DDE_dom"/>
</dbReference>
<protein>
    <recommendedName>
        <fullName evidence="1">Tc1-like transposase DDE domain-containing protein</fullName>
    </recommendedName>
</protein>
<sequence length="196" mass="22384">MARSDESRFLLHHVEGRVRVRSLSRGHMGPGCTMGSRQASRGSVMLWAMFCWETLGPAIHVDVTLTRTTYLSIVVDHVHPFKATIFPVGIGLFKQDNEPCHKAKMVQEWFDEHNNEFKVLTWPPNSPDLNSIEHLWDVLEKQVQSMEAPPCKLQDLTDLLLTSCCPIPQHTFRGLVESMHRLVKAVLMANGRPRQY</sequence>
<dbReference type="Proteomes" id="UP000265140">
    <property type="component" value="Chromosome 17"/>
</dbReference>
<keyword evidence="3" id="KW-1185">Reference proteome</keyword>
<dbReference type="InterPro" id="IPR036397">
    <property type="entry name" value="RNaseH_sf"/>
</dbReference>
<proteinExistence type="predicted"/>
<accession>A0AAY5KZE1</accession>
<dbReference type="GeneTree" id="ENSGT01150000286933"/>
<evidence type="ECO:0000313" key="3">
    <source>
        <dbReference type="Proteomes" id="UP000265140"/>
    </source>
</evidence>
<dbReference type="Ensembl" id="ENSELUT00000105463.1">
    <property type="protein sequence ID" value="ENSELUP00000093680.1"/>
    <property type="gene ID" value="ENSELUG00000044052.1"/>
</dbReference>
<dbReference type="Pfam" id="PF13358">
    <property type="entry name" value="DDE_3"/>
    <property type="match status" value="1"/>
</dbReference>
<reference evidence="2 3" key="1">
    <citation type="submission" date="2020-02" db="EMBL/GenBank/DDBJ databases">
        <title>Esox lucius (northern pike) genome, fEsoLuc1, primary haplotype.</title>
        <authorList>
            <person name="Myers G."/>
            <person name="Karagic N."/>
            <person name="Meyer A."/>
            <person name="Pippel M."/>
            <person name="Reichard M."/>
            <person name="Winkler S."/>
            <person name="Tracey A."/>
            <person name="Sims Y."/>
            <person name="Howe K."/>
            <person name="Rhie A."/>
            <person name="Formenti G."/>
            <person name="Durbin R."/>
            <person name="Fedrigo O."/>
            <person name="Jarvis E.D."/>
        </authorList>
    </citation>
    <scope>NUCLEOTIDE SEQUENCE [LARGE SCALE GENOMIC DNA]</scope>
</reference>
<reference evidence="2" key="2">
    <citation type="submission" date="2025-08" db="UniProtKB">
        <authorList>
            <consortium name="Ensembl"/>
        </authorList>
    </citation>
    <scope>IDENTIFICATION</scope>
</reference>
<evidence type="ECO:0000259" key="1">
    <source>
        <dbReference type="Pfam" id="PF13358"/>
    </source>
</evidence>
<evidence type="ECO:0000313" key="2">
    <source>
        <dbReference type="Ensembl" id="ENSELUP00000093680.1"/>
    </source>
</evidence>
<feature type="domain" description="Tc1-like transposase DDE" evidence="1">
    <location>
        <begin position="32"/>
        <end position="147"/>
    </location>
</feature>